<keyword evidence="2" id="KW-0732">Signal</keyword>
<feature type="signal peptide" evidence="2">
    <location>
        <begin position="1"/>
        <end position="27"/>
    </location>
</feature>
<evidence type="ECO:0000256" key="2">
    <source>
        <dbReference type="SAM" id="SignalP"/>
    </source>
</evidence>
<proteinExistence type="predicted"/>
<accession>A0A7S8E848</accession>
<evidence type="ECO:0000256" key="1">
    <source>
        <dbReference type="SAM" id="MobiDB-lite"/>
    </source>
</evidence>
<keyword evidence="4" id="KW-1185">Reference proteome</keyword>
<dbReference type="RefSeq" id="WP_195170227.1">
    <property type="nucleotide sequence ID" value="NZ_CP062983.1"/>
</dbReference>
<feature type="region of interest" description="Disordered" evidence="1">
    <location>
        <begin position="127"/>
        <end position="166"/>
    </location>
</feature>
<dbReference type="Proteomes" id="UP000594468">
    <property type="component" value="Chromosome"/>
</dbReference>
<feature type="chain" id="PRO_5032614489" description="SH3b domain-containing protein" evidence="2">
    <location>
        <begin position="28"/>
        <end position="267"/>
    </location>
</feature>
<reference evidence="3 4" key="1">
    <citation type="submission" date="2020-02" db="EMBL/GenBank/DDBJ databases">
        <authorList>
            <person name="Zheng R.K."/>
            <person name="Sun C.M."/>
        </authorList>
    </citation>
    <scope>NUCLEOTIDE SEQUENCE [LARGE SCALE GENOMIC DNA]</scope>
    <source>
        <strain evidence="4">rifampicinis</strain>
    </source>
</reference>
<evidence type="ECO:0000313" key="4">
    <source>
        <dbReference type="Proteomes" id="UP000594468"/>
    </source>
</evidence>
<dbReference type="KEGG" id="pmet:G4Y79_21120"/>
<dbReference type="AlphaFoldDB" id="A0A7S8E848"/>
<organism evidence="3 4">
    <name type="scientific">Phototrophicus methaneseepsis</name>
    <dbReference type="NCBI Taxonomy" id="2710758"/>
    <lineage>
        <taxon>Bacteria</taxon>
        <taxon>Bacillati</taxon>
        <taxon>Chloroflexota</taxon>
        <taxon>Candidatus Thermofontia</taxon>
        <taxon>Phototrophicales</taxon>
        <taxon>Phototrophicaceae</taxon>
        <taxon>Phototrophicus</taxon>
    </lineage>
</organism>
<evidence type="ECO:0008006" key="5">
    <source>
        <dbReference type="Google" id="ProtNLM"/>
    </source>
</evidence>
<feature type="compositionally biased region" description="Low complexity" evidence="1">
    <location>
        <begin position="133"/>
        <end position="166"/>
    </location>
</feature>
<gene>
    <name evidence="3" type="ORF">G4Y79_21120</name>
</gene>
<dbReference type="EMBL" id="CP062983">
    <property type="protein sequence ID" value="QPC82158.1"/>
    <property type="molecule type" value="Genomic_DNA"/>
</dbReference>
<sequence length="267" mass="28124">MKRLTPKTLLLLLVLLMMFTGVSAVFADGTVSTTCPGSLATRLSVGDMGRVARSFSTLRTAPAGEAIAVYPYGTTFTVVGAATCAGNLLYVQIDYGSGIVGWANESQVVSDYGSQYWLEPYTGPTVTPPTPTVTPTTPTVTPVTPTVTPVTVTPTPATPTPVTVTPLPTSMPPCAASLPPRLEVGDMGMVAGAFSTLRNAPAGTPIQVYPHGTRFEVLEGPICAGFGPLTWYKIHYLESGAEGWASESQRYSIYGSDMYWLEEAAEG</sequence>
<name>A0A7S8E848_9CHLR</name>
<evidence type="ECO:0000313" key="3">
    <source>
        <dbReference type="EMBL" id="QPC82158.1"/>
    </source>
</evidence>
<protein>
    <recommendedName>
        <fullName evidence="5">SH3b domain-containing protein</fullName>
    </recommendedName>
</protein>